<reference evidence="2 3" key="1">
    <citation type="submission" date="2019-04" db="EMBL/GenBank/DDBJ databases">
        <title>Lacinutrix sp. nov., isolated from marine water.</title>
        <authorList>
            <person name="Kim W."/>
        </authorList>
    </citation>
    <scope>NUCLEOTIDE SEQUENCE [LARGE SCALE GENOMIC DNA]</scope>
    <source>
        <strain evidence="2 3">CAU 1491</strain>
    </source>
</reference>
<feature type="signal peptide" evidence="1">
    <location>
        <begin position="1"/>
        <end position="20"/>
    </location>
</feature>
<keyword evidence="1" id="KW-0732">Signal</keyword>
<dbReference type="Proteomes" id="UP000307657">
    <property type="component" value="Unassembled WGS sequence"/>
</dbReference>
<evidence type="ECO:0000256" key="1">
    <source>
        <dbReference type="SAM" id="SignalP"/>
    </source>
</evidence>
<proteinExistence type="predicted"/>
<dbReference type="InterPro" id="IPR029058">
    <property type="entry name" value="AB_hydrolase_fold"/>
</dbReference>
<feature type="chain" id="PRO_5020468285" description="Esterase" evidence="1">
    <location>
        <begin position="21"/>
        <end position="196"/>
    </location>
</feature>
<keyword evidence="3" id="KW-1185">Reference proteome</keyword>
<comment type="caution">
    <text evidence="2">The sequence shown here is derived from an EMBL/GenBank/DDBJ whole genome shotgun (WGS) entry which is preliminary data.</text>
</comment>
<name>A0A4U0EYT4_9FLAO</name>
<dbReference type="AlphaFoldDB" id="A0A4U0EYT4"/>
<evidence type="ECO:0000313" key="3">
    <source>
        <dbReference type="Proteomes" id="UP000307657"/>
    </source>
</evidence>
<accession>A0A4U0EYT4</accession>
<evidence type="ECO:0000313" key="2">
    <source>
        <dbReference type="EMBL" id="TJY37068.1"/>
    </source>
</evidence>
<gene>
    <name evidence="2" type="ORF">E5167_03740</name>
</gene>
<sequence>MFKKLFFIGFILFASVTLRAQEDIDAIRDSAFFYYSSKKFLKAGILFEKVALKSNDKNDFYNASCSYALANSKTKTLQLANVAFQKGIYGFSEDKDFINLLKEKAFLELIEKERTEIDFYNKKKREIKIIRPENFDPKTKYPLLIFIHGYGESPETYLDLIKSIDLLKKYIIIIPHGSEVVGRNSFSWSLMIEQKI</sequence>
<dbReference type="EMBL" id="SUPL01000002">
    <property type="protein sequence ID" value="TJY37068.1"/>
    <property type="molecule type" value="Genomic_DNA"/>
</dbReference>
<evidence type="ECO:0008006" key="4">
    <source>
        <dbReference type="Google" id="ProtNLM"/>
    </source>
</evidence>
<dbReference type="OrthoDB" id="9764953at2"/>
<dbReference type="RefSeq" id="WP_136841193.1">
    <property type="nucleotide sequence ID" value="NZ_SUPL01000002.1"/>
</dbReference>
<protein>
    <recommendedName>
        <fullName evidence="4">Esterase</fullName>
    </recommendedName>
</protein>
<organism evidence="2 3">
    <name type="scientific">Pontimicrobium aquaticum</name>
    <dbReference type="NCBI Taxonomy" id="2565367"/>
    <lineage>
        <taxon>Bacteria</taxon>
        <taxon>Pseudomonadati</taxon>
        <taxon>Bacteroidota</taxon>
        <taxon>Flavobacteriia</taxon>
        <taxon>Flavobacteriales</taxon>
        <taxon>Flavobacteriaceae</taxon>
        <taxon>Pontimicrobium</taxon>
    </lineage>
</organism>
<dbReference type="Gene3D" id="3.40.50.1820">
    <property type="entry name" value="alpha/beta hydrolase"/>
    <property type="match status" value="1"/>
</dbReference>
<dbReference type="SUPFAM" id="SSF53474">
    <property type="entry name" value="alpha/beta-Hydrolases"/>
    <property type="match status" value="1"/>
</dbReference>